<gene>
    <name evidence="1" type="ORF">HMPREF9021_01777</name>
</gene>
<proteinExistence type="predicted"/>
<comment type="caution">
    <text evidence="1">The sequence shown here is derived from an EMBL/GenBank/DDBJ whole genome shotgun (WGS) entry which is preliminary data.</text>
</comment>
<dbReference type="eggNOG" id="ENOG502ZCK9">
    <property type="taxonomic scope" value="Bacteria"/>
</dbReference>
<sequence>MAQTIYKRQLIGQQSGVQVNMPRDTVERLLSELGNQSFSVVGQFTRGRIDKPFQVSSSKMQRYLGKPQSMRKNAANETYVQIFEAFANGAAAAVVSRVVSSNAVNKWIVVKKDPSTPIDVGETLDNGSDNWLFAVKIADCINDGVYATIIQEDADGYEYTVTIRERDADSLGKETGSGEQLYQFSGSLKVDALDDVGESYYIGDVAAKYYGDWVEIDVNENATSDKTTFKTAQSATVVNFVDGASPDANAYQKAAIALGNTPLQYRYIMGDSNNTALITTLLGVAQKYNRIMMQEISGSLTPNAAIAWKNTFNYNAQGGMYCLWIWSPIKRKDPTNASGVYQYGTVGQKIGYACARNSQTNGFGLAKMNQPIAGKDYYLSGESITQTYFPDDVELAELAKNHINPVLYAEYHDGSGFVWDDSLSGAKKNGISRLENAVEVSQWIQDKCGKYSRSLLQKPMTEAIRSMKRFLEDELQAMAASGWITASTQLGGSPYSYSVAPSDRNPEDEMQVTVNIAIDGVVRRIFVSQNMYSRS</sequence>
<reference evidence="1 2" key="1">
    <citation type="submission" date="2010-03" db="EMBL/GenBank/DDBJ databases">
        <authorList>
            <consortium name="The Broad Institute Genome Sequencing Platform"/>
            <person name="Ward D."/>
            <person name="Earl A."/>
            <person name="Feldgarden M."/>
            <person name="Gevers D."/>
            <person name="Young S."/>
            <person name="Zeng Q."/>
            <person name="Koehrsen M."/>
            <person name="Alvarado L."/>
            <person name="Berlin A.M."/>
            <person name="Borenstein D."/>
            <person name="Chapman S.B."/>
            <person name="Chen Z."/>
            <person name="Engels R."/>
            <person name="Freedman E."/>
            <person name="Gellesch M."/>
            <person name="Goldberg J."/>
            <person name="Griggs A."/>
            <person name="Gujja S."/>
            <person name="Heilman E.R."/>
            <person name="Heiman D.I."/>
            <person name="Hepburn T.A."/>
            <person name="Howarth C."/>
            <person name="Jen D."/>
            <person name="Larson L."/>
            <person name="Mehta T."/>
            <person name="Park D."/>
            <person name="Pearson M."/>
            <person name="Richards J."/>
            <person name="Roberts A."/>
            <person name="Saif S."/>
            <person name="Shea T.D."/>
            <person name="Shenoy N."/>
            <person name="Sisk P."/>
            <person name="Stolte C."/>
            <person name="Sykes S.N."/>
            <person name="Walk T."/>
            <person name="White J."/>
            <person name="Yandava C."/>
            <person name="Izard J."/>
            <person name="Baranova O.V."/>
            <person name="Blanton J.M."/>
            <person name="Tanner A.C."/>
            <person name="Dewhirst F."/>
            <person name="Haas B."/>
            <person name="Nusbaum C."/>
            <person name="Birren B."/>
        </authorList>
    </citation>
    <scope>NUCLEOTIDE SEQUENCE [LARGE SCALE GENOMIC DNA]</scope>
    <source>
        <strain evidence="1 2">ATCC 29453</strain>
    </source>
</reference>
<reference evidence="1 2" key="2">
    <citation type="submission" date="2011-10" db="EMBL/GenBank/DDBJ databases">
        <title>The Genome Sequence of Simonsiella muelleri ATCC 29453.</title>
        <authorList>
            <consortium name="The Broad Institute Genome Sequencing Platform"/>
            <consortium name="The Broad Institute Genome Sequencing Center for Infectious Disease"/>
            <person name="Earl A."/>
            <person name="Ward D."/>
            <person name="Feldgarden M."/>
            <person name="Gevers D."/>
            <person name="Izard J."/>
            <person name="Baranova O.V."/>
            <person name="Blanton J.M."/>
            <person name="Tanner A.C."/>
            <person name="Dewhirst F."/>
            <person name="Young S.K."/>
            <person name="Zeng Q."/>
            <person name="Gargeya S."/>
            <person name="Fitzgerald M."/>
            <person name="Haas B."/>
            <person name="Abouelleil A."/>
            <person name="Alvarado L."/>
            <person name="Arachchi H.M."/>
            <person name="Berlin A."/>
            <person name="Brown A."/>
            <person name="Chapman S.B."/>
            <person name="Chen Z."/>
            <person name="Dunbar C."/>
            <person name="Freedman E."/>
            <person name="Gearin G."/>
            <person name="Goldberg J."/>
            <person name="Griggs A."/>
            <person name="Gujja S."/>
            <person name="Heiman D."/>
            <person name="Howarth C."/>
            <person name="Larson L."/>
            <person name="Lui A."/>
            <person name="MacDonald P.J.P."/>
            <person name="Montmayeur A."/>
            <person name="Murphy C."/>
            <person name="Neiman D."/>
            <person name="Pearson M."/>
            <person name="Priest M."/>
            <person name="Roberts A."/>
            <person name="Saif S."/>
            <person name="Shea T."/>
            <person name="Shenoy N."/>
            <person name="Sisk P."/>
            <person name="Stolte C."/>
            <person name="Sykes S."/>
            <person name="Wortman J."/>
            <person name="Nusbaum C."/>
            <person name="Birren B."/>
        </authorList>
    </citation>
    <scope>NUCLEOTIDE SEQUENCE [LARGE SCALE GENOMIC DNA]</scope>
    <source>
        <strain evidence="1 2">ATCC 29453</strain>
    </source>
</reference>
<evidence type="ECO:0008006" key="3">
    <source>
        <dbReference type="Google" id="ProtNLM"/>
    </source>
</evidence>
<dbReference type="RefSeq" id="WP_002642182.1">
    <property type="nucleotide sequence ID" value="NZ_CP019448.1"/>
</dbReference>
<name>V9H5N9_9NEIS</name>
<dbReference type="STRING" id="641147.HMPREF9021_01777"/>
<keyword evidence="2" id="KW-1185">Reference proteome</keyword>
<dbReference type="OrthoDB" id="5567525at2"/>
<evidence type="ECO:0000313" key="2">
    <source>
        <dbReference type="Proteomes" id="UP000017813"/>
    </source>
</evidence>
<dbReference type="KEGG" id="smur:BWP33_08365"/>
<dbReference type="HOGENOM" id="CLU_439941_0_0_4"/>
<protein>
    <recommendedName>
        <fullName evidence="3">Tail sheath protein subtilisin-like domain-containing protein</fullName>
    </recommendedName>
</protein>
<evidence type="ECO:0000313" key="1">
    <source>
        <dbReference type="EMBL" id="EFG30490.1"/>
    </source>
</evidence>
<dbReference type="Proteomes" id="UP000017813">
    <property type="component" value="Unassembled WGS sequence"/>
</dbReference>
<dbReference type="EMBL" id="ADCY02000035">
    <property type="protein sequence ID" value="EFG30490.1"/>
    <property type="molecule type" value="Genomic_DNA"/>
</dbReference>
<accession>V9H5N9</accession>
<organism evidence="1 2">
    <name type="scientific">Simonsiella muelleri ATCC 29453</name>
    <dbReference type="NCBI Taxonomy" id="641147"/>
    <lineage>
        <taxon>Bacteria</taxon>
        <taxon>Pseudomonadati</taxon>
        <taxon>Pseudomonadota</taxon>
        <taxon>Betaproteobacteria</taxon>
        <taxon>Neisseriales</taxon>
        <taxon>Neisseriaceae</taxon>
        <taxon>Simonsiella</taxon>
    </lineage>
</organism>
<dbReference type="AlphaFoldDB" id="V9H5N9"/>